<accession>A0A1I5B7P3</accession>
<evidence type="ECO:0000313" key="1">
    <source>
        <dbReference type="EMBL" id="SFN70732.1"/>
    </source>
</evidence>
<dbReference type="OrthoDB" id="9766061at2"/>
<protein>
    <recommendedName>
        <fullName evidence="3">DUF2800 domain-containing protein</fullName>
    </recommendedName>
</protein>
<organism evidence="1 2">
    <name type="scientific">Xenorhabdus japonica</name>
    <dbReference type="NCBI Taxonomy" id="53341"/>
    <lineage>
        <taxon>Bacteria</taxon>
        <taxon>Pseudomonadati</taxon>
        <taxon>Pseudomonadota</taxon>
        <taxon>Gammaproteobacteria</taxon>
        <taxon>Enterobacterales</taxon>
        <taxon>Morganellaceae</taxon>
        <taxon>Xenorhabdus</taxon>
    </lineage>
</organism>
<evidence type="ECO:0008006" key="3">
    <source>
        <dbReference type="Google" id="ProtNLM"/>
    </source>
</evidence>
<reference evidence="2" key="1">
    <citation type="submission" date="2016-10" db="EMBL/GenBank/DDBJ databases">
        <authorList>
            <person name="Varghese N."/>
            <person name="Submissions S."/>
        </authorList>
    </citation>
    <scope>NUCLEOTIDE SEQUENCE [LARGE SCALE GENOMIC DNA]</scope>
    <source>
        <strain evidence="2">DSM 16522</strain>
    </source>
</reference>
<sequence length="302" mass="32929">MPEAHAKLSPSAAHRWLRCHGSLAMEAGFPNTESPFALKGTAVHTLAANVLRNRQDPTLAGEPFTMGQTTAEYLGQNVLLKPDTPCVNGEMVEAVGEYVETVWSLAQSNELLIEQRVDFSEVIGVENSFGTADAIIIKGSELQVHDLKYIRGVKVDTEANEQLMLYAPGALNHMRFNFRDGDDKPDYDGYAGCMFISANNKARPLVIDRDRTPLTAQDGRPYSGCYVNATISIFAYENNGKGISASLSGVQFLRDGDAFAGGGIASVDDFDDISEGADAEADVLVMYSICVFWFYKVNFNAE</sequence>
<dbReference type="SUPFAM" id="SSF50249">
    <property type="entry name" value="Nucleic acid-binding proteins"/>
    <property type="match status" value="1"/>
</dbReference>
<dbReference type="InterPro" id="IPR012340">
    <property type="entry name" value="NA-bd_OB-fold"/>
</dbReference>
<evidence type="ECO:0000313" key="2">
    <source>
        <dbReference type="Proteomes" id="UP000199011"/>
    </source>
</evidence>
<name>A0A1I5B7P3_9GAMM</name>
<dbReference type="Gene3D" id="2.40.50.140">
    <property type="entry name" value="Nucleic acid-binding proteins"/>
    <property type="match status" value="1"/>
</dbReference>
<proteinExistence type="predicted"/>
<dbReference type="EMBL" id="FOVO01000016">
    <property type="protein sequence ID" value="SFN70732.1"/>
    <property type="molecule type" value="Genomic_DNA"/>
</dbReference>
<dbReference type="STRING" id="53341.SAMN05421579_11638"/>
<keyword evidence="2" id="KW-1185">Reference proteome</keyword>
<gene>
    <name evidence="1" type="ORF">SAMN05421579_11638</name>
</gene>
<dbReference type="AlphaFoldDB" id="A0A1I5B7P3"/>
<dbReference type="RefSeq" id="WP_092519295.1">
    <property type="nucleotide sequence ID" value="NZ_CAWRAH010000031.1"/>
</dbReference>
<dbReference type="Pfam" id="PF10926">
    <property type="entry name" value="DUF2800"/>
    <property type="match status" value="1"/>
</dbReference>
<dbReference type="InterPro" id="IPR021229">
    <property type="entry name" value="DUF2800"/>
</dbReference>
<dbReference type="Proteomes" id="UP000199011">
    <property type="component" value="Unassembled WGS sequence"/>
</dbReference>